<name>A0A9L0RXE6_HORSE</name>
<dbReference type="GO" id="GO:0051225">
    <property type="term" value="P:spindle assembly"/>
    <property type="evidence" value="ECO:0007669"/>
    <property type="project" value="InterPro"/>
</dbReference>
<dbReference type="Ensembl" id="ENSECAT00000082164.1">
    <property type="protein sequence ID" value="ENSECAP00000067256.1"/>
    <property type="gene ID" value="ENSECAG00000012035.4"/>
</dbReference>
<accession>A0A9L0RXE6</accession>
<reference evidence="1" key="2">
    <citation type="submission" date="2025-08" db="UniProtKB">
        <authorList>
            <consortium name="Ensembl"/>
        </authorList>
    </citation>
    <scope>IDENTIFICATION</scope>
    <source>
        <strain evidence="1">Thoroughbred</strain>
    </source>
</reference>
<evidence type="ECO:0000313" key="1">
    <source>
        <dbReference type="Ensembl" id="ENSECAP00000067256.1"/>
    </source>
</evidence>
<reference evidence="1" key="3">
    <citation type="submission" date="2025-09" db="UniProtKB">
        <authorList>
            <consortium name="Ensembl"/>
        </authorList>
    </citation>
    <scope>IDENTIFICATION</scope>
    <source>
        <strain evidence="1">Thoroughbred</strain>
    </source>
</reference>
<reference evidence="1 2" key="1">
    <citation type="journal article" date="2009" name="Science">
        <title>Genome sequence, comparative analysis, and population genetics of the domestic horse.</title>
        <authorList>
            <consortium name="Broad Institute Genome Sequencing Platform"/>
            <consortium name="Broad Institute Whole Genome Assembly Team"/>
            <person name="Wade C.M."/>
            <person name="Giulotto E."/>
            <person name="Sigurdsson S."/>
            <person name="Zoli M."/>
            <person name="Gnerre S."/>
            <person name="Imsland F."/>
            <person name="Lear T.L."/>
            <person name="Adelson D.L."/>
            <person name="Bailey E."/>
            <person name="Bellone R.R."/>
            <person name="Bloecker H."/>
            <person name="Distl O."/>
            <person name="Edgar R.C."/>
            <person name="Garber M."/>
            <person name="Leeb T."/>
            <person name="Mauceli E."/>
            <person name="MacLeod J.N."/>
            <person name="Penedo M.C.T."/>
            <person name="Raison J.M."/>
            <person name="Sharpe T."/>
            <person name="Vogel J."/>
            <person name="Andersson L."/>
            <person name="Antczak D.F."/>
            <person name="Biagi T."/>
            <person name="Binns M.M."/>
            <person name="Chowdhary B.P."/>
            <person name="Coleman S.J."/>
            <person name="Della Valle G."/>
            <person name="Fryc S."/>
            <person name="Guerin G."/>
            <person name="Hasegawa T."/>
            <person name="Hill E.W."/>
            <person name="Jurka J."/>
            <person name="Kiialainen A."/>
            <person name="Lindgren G."/>
            <person name="Liu J."/>
            <person name="Magnani E."/>
            <person name="Mickelson J.R."/>
            <person name="Murray J."/>
            <person name="Nergadze S.G."/>
            <person name="Onofrio R."/>
            <person name="Pedroni S."/>
            <person name="Piras M.F."/>
            <person name="Raudsepp T."/>
            <person name="Rocchi M."/>
            <person name="Roeed K.H."/>
            <person name="Ryder O.A."/>
            <person name="Searle S."/>
            <person name="Skow L."/>
            <person name="Swinburne J.E."/>
            <person name="Syvaenen A.C."/>
            <person name="Tozaki T."/>
            <person name="Valberg S.J."/>
            <person name="Vaudin M."/>
            <person name="White J.R."/>
            <person name="Zody M.C."/>
            <person name="Lander E.S."/>
            <person name="Lindblad-Toh K."/>
        </authorList>
    </citation>
    <scope>NUCLEOTIDE SEQUENCE [LARGE SCALE GENOMIC DNA]</scope>
    <source>
        <strain evidence="1 2">Thoroughbred</strain>
    </source>
</reference>
<dbReference type="AlphaFoldDB" id="A0A9L0RXE6"/>
<dbReference type="PANTHER" id="PTHR28588">
    <property type="entry name" value="HAUS AUGMIN-LIKE COMPLEX SUBUNIT 5"/>
    <property type="match status" value="1"/>
</dbReference>
<dbReference type="Pfam" id="PF14817">
    <property type="entry name" value="HAUS5"/>
    <property type="match status" value="1"/>
</dbReference>
<gene>
    <name evidence="1" type="primary">HAUS5</name>
</gene>
<dbReference type="GO" id="GO:0070652">
    <property type="term" value="C:HAUS complex"/>
    <property type="evidence" value="ECO:0007669"/>
    <property type="project" value="InterPro"/>
</dbReference>
<sequence length="124" mass="13701">MALAQEARQLGCWVAEEMEAPLAARVPESTLRRLCLGQGADIWTYILRHVHSQRSVQKIRGNLLWYGHQGSPETWLWSRPCRAYKIPSVVLSSSGPKLGPCEDSSVGSRIPHSGCRISSGACRT</sequence>
<dbReference type="Proteomes" id="UP000002281">
    <property type="component" value="Chromosome 10"/>
</dbReference>
<proteinExistence type="predicted"/>
<keyword evidence="2" id="KW-1185">Reference proteome</keyword>
<dbReference type="GeneTree" id="ENSGT00390000012508"/>
<protein>
    <submittedName>
        <fullName evidence="1">HAUS augmin like complex subunit 5</fullName>
    </submittedName>
</protein>
<organism evidence="1 2">
    <name type="scientific">Equus caballus</name>
    <name type="common">Horse</name>
    <dbReference type="NCBI Taxonomy" id="9796"/>
    <lineage>
        <taxon>Eukaryota</taxon>
        <taxon>Metazoa</taxon>
        <taxon>Chordata</taxon>
        <taxon>Craniata</taxon>
        <taxon>Vertebrata</taxon>
        <taxon>Euteleostomi</taxon>
        <taxon>Mammalia</taxon>
        <taxon>Eutheria</taxon>
        <taxon>Laurasiatheria</taxon>
        <taxon>Perissodactyla</taxon>
        <taxon>Equidae</taxon>
        <taxon>Equus</taxon>
    </lineage>
</organism>
<dbReference type="PANTHER" id="PTHR28588:SF1">
    <property type="entry name" value="HAUS AUGMIN-LIKE COMPLEX SUBUNIT 5"/>
    <property type="match status" value="1"/>
</dbReference>
<evidence type="ECO:0000313" key="2">
    <source>
        <dbReference type="Proteomes" id="UP000002281"/>
    </source>
</evidence>
<dbReference type="InterPro" id="IPR029131">
    <property type="entry name" value="HAUS5"/>
</dbReference>